<comment type="caution">
    <text evidence="2">The sequence shown here is derived from an EMBL/GenBank/DDBJ whole genome shotgun (WGS) entry which is preliminary data.</text>
</comment>
<gene>
    <name evidence="2" type="ORF">GLW00_16220</name>
</gene>
<reference evidence="2 3" key="1">
    <citation type="submission" date="2019-11" db="EMBL/GenBank/DDBJ databases">
        <title>Genome sequences of 17 halophilic strains isolated from different environments.</title>
        <authorList>
            <person name="Furrow R.E."/>
        </authorList>
    </citation>
    <scope>NUCLEOTIDE SEQUENCE [LARGE SCALE GENOMIC DNA]</scope>
    <source>
        <strain evidence="2 3">SL-4</strain>
    </source>
</reference>
<proteinExistence type="predicted"/>
<organism evidence="2 3">
    <name type="scientific">Halobacillus litoralis</name>
    <dbReference type="NCBI Taxonomy" id="45668"/>
    <lineage>
        <taxon>Bacteria</taxon>
        <taxon>Bacillati</taxon>
        <taxon>Bacillota</taxon>
        <taxon>Bacilli</taxon>
        <taxon>Bacillales</taxon>
        <taxon>Bacillaceae</taxon>
        <taxon>Halobacillus</taxon>
    </lineage>
</organism>
<feature type="transmembrane region" description="Helical" evidence="1">
    <location>
        <begin position="105"/>
        <end position="123"/>
    </location>
</feature>
<keyword evidence="1" id="KW-0812">Transmembrane</keyword>
<keyword evidence="1" id="KW-0472">Membrane</keyword>
<keyword evidence="1" id="KW-1133">Transmembrane helix</keyword>
<feature type="transmembrane region" description="Helical" evidence="1">
    <location>
        <begin position="6"/>
        <end position="25"/>
    </location>
</feature>
<dbReference type="GeneID" id="78008557"/>
<protein>
    <submittedName>
        <fullName evidence="2">Uncharacterized protein</fullName>
    </submittedName>
</protein>
<dbReference type="RefSeq" id="WP_160915795.1">
    <property type="nucleotide sequence ID" value="NZ_WMFA01000008.1"/>
</dbReference>
<evidence type="ECO:0000256" key="1">
    <source>
        <dbReference type="SAM" id="Phobius"/>
    </source>
</evidence>
<evidence type="ECO:0000313" key="2">
    <source>
        <dbReference type="EMBL" id="MYL72393.1"/>
    </source>
</evidence>
<dbReference type="OrthoDB" id="9803232at2"/>
<evidence type="ECO:0000313" key="3">
    <source>
        <dbReference type="Proteomes" id="UP000450457"/>
    </source>
</evidence>
<name>A0A845FDB4_9BACI</name>
<dbReference type="AlphaFoldDB" id="A0A845FDB4"/>
<sequence length="125" mass="13977">MISAWMGSIAFFSVSILYVLLALGLPYGEFAMGGKYKRLPKQMRIATALSILIQWTAILFLLQMGNIISVDFLAPMAKGVCYFFAVYLFFNTTMNAFSRSKKEKMIMTPLSFITAICFLLTALNG</sequence>
<accession>A0A845FDB4</accession>
<feature type="transmembrane region" description="Helical" evidence="1">
    <location>
        <begin position="45"/>
        <end position="66"/>
    </location>
</feature>
<feature type="transmembrane region" description="Helical" evidence="1">
    <location>
        <begin position="72"/>
        <end position="93"/>
    </location>
</feature>
<dbReference type="EMBL" id="WMFA01000008">
    <property type="protein sequence ID" value="MYL72393.1"/>
    <property type="molecule type" value="Genomic_DNA"/>
</dbReference>
<dbReference type="Proteomes" id="UP000450457">
    <property type="component" value="Unassembled WGS sequence"/>
</dbReference>